<dbReference type="SUPFAM" id="SSF53448">
    <property type="entry name" value="Nucleotide-diphospho-sugar transferases"/>
    <property type="match status" value="1"/>
</dbReference>
<dbReference type="Proteomes" id="UP000055035">
    <property type="component" value="Unassembled WGS sequence"/>
</dbReference>
<evidence type="ECO:0000259" key="1">
    <source>
        <dbReference type="Pfam" id="PF00535"/>
    </source>
</evidence>
<protein>
    <submittedName>
        <fullName evidence="2">Glycosyltransferase</fullName>
    </submittedName>
</protein>
<dbReference type="PANTHER" id="PTHR48090:SF7">
    <property type="entry name" value="RFBJ PROTEIN"/>
    <property type="match status" value="1"/>
</dbReference>
<dbReference type="AlphaFoldDB" id="A0A0W0VGH4"/>
<dbReference type="PATRIC" id="fig|456.5.peg.213"/>
<keyword evidence="3" id="KW-1185">Reference proteome</keyword>
<dbReference type="Gene3D" id="3.90.550.10">
    <property type="entry name" value="Spore Coat Polysaccharide Biosynthesis Protein SpsA, Chain A"/>
    <property type="match status" value="1"/>
</dbReference>
<reference evidence="2 3" key="1">
    <citation type="submission" date="2015-11" db="EMBL/GenBank/DDBJ databases">
        <title>Genomic analysis of 38 Legionella species identifies large and diverse effector repertoires.</title>
        <authorList>
            <person name="Burstein D."/>
            <person name="Amaro F."/>
            <person name="Zusman T."/>
            <person name="Lifshitz Z."/>
            <person name="Cohen O."/>
            <person name="Gilbert J.A."/>
            <person name="Pupko T."/>
            <person name="Shuman H.A."/>
            <person name="Segal G."/>
        </authorList>
    </citation>
    <scope>NUCLEOTIDE SEQUENCE [LARGE SCALE GENOMIC DNA]</scope>
    <source>
        <strain evidence="2 3">BL-540</strain>
    </source>
</reference>
<name>A0A0W0VGH4_9GAMM</name>
<dbReference type="InterPro" id="IPR029044">
    <property type="entry name" value="Nucleotide-diphossugar_trans"/>
</dbReference>
<dbReference type="EMBL" id="LNYJ01000003">
    <property type="protein sequence ID" value="KTD18973.1"/>
    <property type="molecule type" value="Genomic_DNA"/>
</dbReference>
<sequence>MTEKVKVLVIVPAYNEEDSLPSLLSEIKQLGYDAVVIDDCSRDATAQVASKCGFPVLSLAANLGIGGAVQTGFKYALSHGYDIVVQVDGDGQHNPVWIESLIDPIIKGEADCVIGSRYVRENPDKDYKTPFARRMGMYFSQSILYLASGIHVTDTTSGLRALSRRAFEYFAKYYPVDHPEAEALFMLHRKGFRIAEIPVKMRGRVHGQSLFNFAKASLYPIRVLIGFTGLLLKRRDS</sequence>
<dbReference type="InterPro" id="IPR050256">
    <property type="entry name" value="Glycosyltransferase_2"/>
</dbReference>
<organism evidence="2 3">
    <name type="scientific">Legionella jordanis</name>
    <dbReference type="NCBI Taxonomy" id="456"/>
    <lineage>
        <taxon>Bacteria</taxon>
        <taxon>Pseudomonadati</taxon>
        <taxon>Pseudomonadota</taxon>
        <taxon>Gammaproteobacteria</taxon>
        <taxon>Legionellales</taxon>
        <taxon>Legionellaceae</taxon>
        <taxon>Legionella</taxon>
    </lineage>
</organism>
<gene>
    <name evidence="2" type="ORF">Ljor_0196</name>
</gene>
<feature type="domain" description="Glycosyltransferase 2-like" evidence="1">
    <location>
        <begin position="9"/>
        <end position="168"/>
    </location>
</feature>
<evidence type="ECO:0000313" key="2">
    <source>
        <dbReference type="EMBL" id="KTD18973.1"/>
    </source>
</evidence>
<dbReference type="RefSeq" id="WP_058469780.1">
    <property type="nucleotide sequence ID" value="NZ_CAAAIC010000005.1"/>
</dbReference>
<dbReference type="GO" id="GO:0016740">
    <property type="term" value="F:transferase activity"/>
    <property type="evidence" value="ECO:0007669"/>
    <property type="project" value="UniProtKB-KW"/>
</dbReference>
<dbReference type="InterPro" id="IPR001173">
    <property type="entry name" value="Glyco_trans_2-like"/>
</dbReference>
<dbReference type="STRING" id="456.Ljor_0196"/>
<comment type="caution">
    <text evidence="2">The sequence shown here is derived from an EMBL/GenBank/DDBJ whole genome shotgun (WGS) entry which is preliminary data.</text>
</comment>
<evidence type="ECO:0000313" key="3">
    <source>
        <dbReference type="Proteomes" id="UP000055035"/>
    </source>
</evidence>
<dbReference type="PANTHER" id="PTHR48090">
    <property type="entry name" value="UNDECAPRENYL-PHOSPHATE 4-DEOXY-4-FORMAMIDO-L-ARABINOSE TRANSFERASE-RELATED"/>
    <property type="match status" value="1"/>
</dbReference>
<dbReference type="Pfam" id="PF00535">
    <property type="entry name" value="Glycos_transf_2"/>
    <property type="match status" value="1"/>
</dbReference>
<proteinExistence type="predicted"/>
<accession>A0A0W0VGH4</accession>
<dbReference type="OrthoDB" id="9808633at2"/>
<keyword evidence="2" id="KW-0808">Transferase</keyword>
<dbReference type="CDD" id="cd04179">
    <property type="entry name" value="DPM_DPG-synthase_like"/>
    <property type="match status" value="1"/>
</dbReference>